<evidence type="ECO:0000313" key="2">
    <source>
        <dbReference type="EMBL" id="SER42382.1"/>
    </source>
</evidence>
<dbReference type="STRING" id="1186196.SAMN04489841_3840"/>
<dbReference type="Proteomes" id="UP000199114">
    <property type="component" value="Unassembled WGS sequence"/>
</dbReference>
<gene>
    <name evidence="2" type="ORF">SAMN04489841_3840</name>
</gene>
<dbReference type="InterPro" id="IPR006016">
    <property type="entry name" value="UspA"/>
</dbReference>
<feature type="domain" description="UspA" evidence="1">
    <location>
        <begin position="10"/>
        <end position="138"/>
    </location>
</feature>
<dbReference type="OrthoDB" id="202478at2157"/>
<dbReference type="Gene3D" id="3.40.50.620">
    <property type="entry name" value="HUPs"/>
    <property type="match status" value="1"/>
</dbReference>
<name>A0A1H9P2G6_9EURY</name>
<evidence type="ECO:0000313" key="3">
    <source>
        <dbReference type="Proteomes" id="UP000199114"/>
    </source>
</evidence>
<dbReference type="InterPro" id="IPR014729">
    <property type="entry name" value="Rossmann-like_a/b/a_fold"/>
</dbReference>
<accession>A0A1H9P2G6</accession>
<protein>
    <submittedName>
        <fullName evidence="2">Nucleotide-binding universal stress protein, UspA family</fullName>
    </submittedName>
</protein>
<dbReference type="AlphaFoldDB" id="A0A1H9P2G6"/>
<dbReference type="CDD" id="cd00293">
    <property type="entry name" value="USP-like"/>
    <property type="match status" value="1"/>
</dbReference>
<dbReference type="SUPFAM" id="SSF52402">
    <property type="entry name" value="Adenine nucleotide alpha hydrolases-like"/>
    <property type="match status" value="1"/>
</dbReference>
<dbReference type="Pfam" id="PF00582">
    <property type="entry name" value="Usp"/>
    <property type="match status" value="1"/>
</dbReference>
<organism evidence="2 3">
    <name type="scientific">Natrinema salaciae</name>
    <dbReference type="NCBI Taxonomy" id="1186196"/>
    <lineage>
        <taxon>Archaea</taxon>
        <taxon>Methanobacteriati</taxon>
        <taxon>Methanobacteriota</taxon>
        <taxon>Stenosarchaea group</taxon>
        <taxon>Halobacteria</taxon>
        <taxon>Halobacteriales</taxon>
        <taxon>Natrialbaceae</taxon>
        <taxon>Natrinema</taxon>
    </lineage>
</organism>
<sequence>MPRSFVEIDVLLPLADRTDARNTCHAALPYLEGKDCRVHVLHVVHGVEPDGDRGPIEDRVNEVFDIATACFDAADIPVSTDIRYGKNVGRTILDAADNYSADAIVLTPRERSIWRRLLSQNVLATLATNVDQPLIIIPAAD</sequence>
<proteinExistence type="predicted"/>
<reference evidence="3" key="1">
    <citation type="submission" date="2016-10" db="EMBL/GenBank/DDBJ databases">
        <authorList>
            <person name="Varghese N."/>
            <person name="Submissions S."/>
        </authorList>
    </citation>
    <scope>NUCLEOTIDE SEQUENCE [LARGE SCALE GENOMIC DNA]</scope>
    <source>
        <strain evidence="3">DSM 25055</strain>
    </source>
</reference>
<keyword evidence="3" id="KW-1185">Reference proteome</keyword>
<evidence type="ECO:0000259" key="1">
    <source>
        <dbReference type="Pfam" id="PF00582"/>
    </source>
</evidence>
<dbReference type="EMBL" id="FOFD01000005">
    <property type="protein sequence ID" value="SER42382.1"/>
    <property type="molecule type" value="Genomic_DNA"/>
</dbReference>